<organism evidence="1 2">
    <name type="scientific">Cirrhinus mrigala</name>
    <name type="common">Mrigala</name>
    <dbReference type="NCBI Taxonomy" id="683832"/>
    <lineage>
        <taxon>Eukaryota</taxon>
        <taxon>Metazoa</taxon>
        <taxon>Chordata</taxon>
        <taxon>Craniata</taxon>
        <taxon>Vertebrata</taxon>
        <taxon>Euteleostomi</taxon>
        <taxon>Actinopterygii</taxon>
        <taxon>Neopterygii</taxon>
        <taxon>Teleostei</taxon>
        <taxon>Ostariophysi</taxon>
        <taxon>Cypriniformes</taxon>
        <taxon>Cyprinidae</taxon>
        <taxon>Labeoninae</taxon>
        <taxon>Labeonini</taxon>
        <taxon>Cirrhinus</taxon>
    </lineage>
</organism>
<comment type="caution">
    <text evidence="1">The sequence shown here is derived from an EMBL/GenBank/DDBJ whole genome shotgun (WGS) entry which is preliminary data.</text>
</comment>
<evidence type="ECO:0000313" key="2">
    <source>
        <dbReference type="Proteomes" id="UP001529510"/>
    </source>
</evidence>
<feature type="non-terminal residue" evidence="1">
    <location>
        <position position="61"/>
    </location>
</feature>
<gene>
    <name evidence="1" type="ORF">M9458_012110</name>
</gene>
<dbReference type="AlphaFoldDB" id="A0ABD0R5N0"/>
<accession>A0ABD0R5N0</accession>
<name>A0ABD0R5N0_CIRMR</name>
<proteinExistence type="predicted"/>
<reference evidence="1 2" key="1">
    <citation type="submission" date="2024-05" db="EMBL/GenBank/DDBJ databases">
        <title>Genome sequencing and assembly of Indian major carp, Cirrhinus mrigala (Hamilton, 1822).</title>
        <authorList>
            <person name="Mohindra V."/>
            <person name="Chowdhury L.M."/>
            <person name="Lal K."/>
            <person name="Jena J.K."/>
        </authorList>
    </citation>
    <scope>NUCLEOTIDE SEQUENCE [LARGE SCALE GENOMIC DNA]</scope>
    <source>
        <strain evidence="1">CM1030</strain>
        <tissue evidence="1">Blood</tissue>
    </source>
</reference>
<evidence type="ECO:0000313" key="1">
    <source>
        <dbReference type="EMBL" id="KAL0193814.1"/>
    </source>
</evidence>
<dbReference type="Proteomes" id="UP001529510">
    <property type="component" value="Unassembled WGS sequence"/>
</dbReference>
<dbReference type="EMBL" id="JAMKFB020000005">
    <property type="protein sequence ID" value="KAL0193814.1"/>
    <property type="molecule type" value="Genomic_DNA"/>
</dbReference>
<sequence>MDRTVWSGAADRCQALDTERVRRILGCCLKASVSGDDGGGRVPALLSFSDPARVERERIWE</sequence>
<keyword evidence="2" id="KW-1185">Reference proteome</keyword>
<protein>
    <submittedName>
        <fullName evidence="1">Uncharacterized protein</fullName>
    </submittedName>
</protein>